<reference evidence="1" key="1">
    <citation type="submission" date="2020-05" db="EMBL/GenBank/DDBJ databases">
        <authorList>
            <person name="Chiriac C."/>
            <person name="Salcher M."/>
            <person name="Ghai R."/>
            <person name="Kavagutti S V."/>
        </authorList>
    </citation>
    <scope>NUCLEOTIDE SEQUENCE</scope>
</reference>
<dbReference type="EMBL" id="LR798247">
    <property type="protein sequence ID" value="CAB5216964.1"/>
    <property type="molecule type" value="Genomic_DNA"/>
</dbReference>
<protein>
    <submittedName>
        <fullName evidence="1">Uncharacterized protein</fullName>
    </submittedName>
</protein>
<proteinExistence type="predicted"/>
<name>A0A6J7WLE2_9CAUD</name>
<evidence type="ECO:0000313" key="1">
    <source>
        <dbReference type="EMBL" id="CAB5216964.1"/>
    </source>
</evidence>
<sequence length="88" mass="10321">MKTAMQLLLEILESKILPCDDDNSYVYGMNVAHANLIYNIKNGFIEKEKEQIIDAHLEGWSDAYDYIYSDSNQQARQAEDYYNQTYNK</sequence>
<organism evidence="1">
    <name type="scientific">uncultured Caudovirales phage</name>
    <dbReference type="NCBI Taxonomy" id="2100421"/>
    <lineage>
        <taxon>Viruses</taxon>
        <taxon>Duplodnaviria</taxon>
        <taxon>Heunggongvirae</taxon>
        <taxon>Uroviricota</taxon>
        <taxon>Caudoviricetes</taxon>
        <taxon>Peduoviridae</taxon>
        <taxon>Maltschvirus</taxon>
        <taxon>Maltschvirus maltsch</taxon>
    </lineage>
</organism>
<gene>
    <name evidence="1" type="ORF">UFOVP198_33</name>
</gene>
<accession>A0A6J7WLE2</accession>